<evidence type="ECO:0000256" key="2">
    <source>
        <dbReference type="ARBA" id="ARBA00023242"/>
    </source>
</evidence>
<dbReference type="InterPro" id="IPR021858">
    <property type="entry name" value="Fun_TF"/>
</dbReference>
<dbReference type="PANTHER" id="PTHR37534:SF7">
    <property type="entry name" value="TRANSCRIPTIONAL ACTIVATOR PROTEIN UGA3"/>
    <property type="match status" value="1"/>
</dbReference>
<reference evidence="4 5" key="1">
    <citation type="submission" date="2013-03" db="EMBL/GenBank/DDBJ databases">
        <title>The Genome Sequence of Capronia coronata CBS 617.96.</title>
        <authorList>
            <consortium name="The Broad Institute Genomics Platform"/>
            <person name="Cuomo C."/>
            <person name="de Hoog S."/>
            <person name="Gorbushina A."/>
            <person name="Walker B."/>
            <person name="Young S.K."/>
            <person name="Zeng Q."/>
            <person name="Gargeya S."/>
            <person name="Fitzgerald M."/>
            <person name="Haas B."/>
            <person name="Abouelleil A."/>
            <person name="Allen A.W."/>
            <person name="Alvarado L."/>
            <person name="Arachchi H.M."/>
            <person name="Berlin A.M."/>
            <person name="Chapman S.B."/>
            <person name="Gainer-Dewar J."/>
            <person name="Goldberg J."/>
            <person name="Griggs A."/>
            <person name="Gujja S."/>
            <person name="Hansen M."/>
            <person name="Howarth C."/>
            <person name="Imamovic A."/>
            <person name="Ireland A."/>
            <person name="Larimer J."/>
            <person name="McCowan C."/>
            <person name="Murphy C."/>
            <person name="Pearson M."/>
            <person name="Poon T.W."/>
            <person name="Priest M."/>
            <person name="Roberts A."/>
            <person name="Saif S."/>
            <person name="Shea T."/>
            <person name="Sisk P."/>
            <person name="Sykes S."/>
            <person name="Wortman J."/>
            <person name="Nusbaum C."/>
            <person name="Birren B."/>
        </authorList>
    </citation>
    <scope>NUCLEOTIDE SEQUENCE [LARGE SCALE GENOMIC DNA]</scope>
    <source>
        <strain evidence="4 5">CBS 617.96</strain>
    </source>
</reference>
<evidence type="ECO:0008006" key="6">
    <source>
        <dbReference type="Google" id="ProtNLM"/>
    </source>
</evidence>
<dbReference type="GO" id="GO:0005634">
    <property type="term" value="C:nucleus"/>
    <property type="evidence" value="ECO:0007669"/>
    <property type="project" value="UniProtKB-SubCell"/>
</dbReference>
<proteinExistence type="predicted"/>
<dbReference type="STRING" id="1182541.W9Y9U5"/>
<dbReference type="AlphaFoldDB" id="W9Y9U5"/>
<feature type="region of interest" description="Disordered" evidence="3">
    <location>
        <begin position="110"/>
        <end position="149"/>
    </location>
</feature>
<dbReference type="HOGENOM" id="CLU_464592_0_0_1"/>
<protein>
    <recommendedName>
        <fullName evidence="6">Transcription factor domain-containing protein</fullName>
    </recommendedName>
</protein>
<dbReference type="EMBL" id="AMWN01000005">
    <property type="protein sequence ID" value="EXJ86016.1"/>
    <property type="molecule type" value="Genomic_DNA"/>
</dbReference>
<dbReference type="GO" id="GO:0003700">
    <property type="term" value="F:DNA-binding transcription factor activity"/>
    <property type="evidence" value="ECO:0007669"/>
    <property type="project" value="TreeGrafter"/>
</dbReference>
<dbReference type="RefSeq" id="XP_007725454.1">
    <property type="nucleotide sequence ID" value="XM_007727264.1"/>
</dbReference>
<accession>W9Y9U5</accession>
<dbReference type="GeneID" id="19161253"/>
<dbReference type="eggNOG" id="ENOG502SJ9I">
    <property type="taxonomic scope" value="Eukaryota"/>
</dbReference>
<comment type="caution">
    <text evidence="4">The sequence shown here is derived from an EMBL/GenBank/DDBJ whole genome shotgun (WGS) entry which is preliminary data.</text>
</comment>
<dbReference type="GO" id="GO:0000976">
    <property type="term" value="F:transcription cis-regulatory region binding"/>
    <property type="evidence" value="ECO:0007669"/>
    <property type="project" value="TreeGrafter"/>
</dbReference>
<gene>
    <name evidence="4" type="ORF">A1O1_06385</name>
</gene>
<evidence type="ECO:0000313" key="4">
    <source>
        <dbReference type="EMBL" id="EXJ86016.1"/>
    </source>
</evidence>
<dbReference type="Pfam" id="PF11951">
    <property type="entry name" value="Fungal_trans_2"/>
    <property type="match status" value="1"/>
</dbReference>
<organism evidence="4 5">
    <name type="scientific">Capronia coronata CBS 617.96</name>
    <dbReference type="NCBI Taxonomy" id="1182541"/>
    <lineage>
        <taxon>Eukaryota</taxon>
        <taxon>Fungi</taxon>
        <taxon>Dikarya</taxon>
        <taxon>Ascomycota</taxon>
        <taxon>Pezizomycotina</taxon>
        <taxon>Eurotiomycetes</taxon>
        <taxon>Chaetothyriomycetidae</taxon>
        <taxon>Chaetothyriales</taxon>
        <taxon>Herpotrichiellaceae</taxon>
        <taxon>Capronia</taxon>
    </lineage>
</organism>
<name>W9Y9U5_9EURO</name>
<keyword evidence="5" id="KW-1185">Reference proteome</keyword>
<feature type="region of interest" description="Disordered" evidence="3">
    <location>
        <begin position="1"/>
        <end position="22"/>
    </location>
</feature>
<evidence type="ECO:0000313" key="5">
    <source>
        <dbReference type="Proteomes" id="UP000019484"/>
    </source>
</evidence>
<feature type="compositionally biased region" description="Low complexity" evidence="3">
    <location>
        <begin position="8"/>
        <end position="19"/>
    </location>
</feature>
<keyword evidence="2" id="KW-0539">Nucleus</keyword>
<feature type="compositionally biased region" description="Polar residues" evidence="3">
    <location>
        <begin position="114"/>
        <end position="123"/>
    </location>
</feature>
<dbReference type="Proteomes" id="UP000019484">
    <property type="component" value="Unassembled WGS sequence"/>
</dbReference>
<evidence type="ECO:0000256" key="3">
    <source>
        <dbReference type="SAM" id="MobiDB-lite"/>
    </source>
</evidence>
<comment type="subcellular location">
    <subcellularLocation>
        <location evidence="1">Nucleus</location>
    </subcellularLocation>
</comment>
<dbReference type="OrthoDB" id="5089701at2759"/>
<evidence type="ECO:0000256" key="1">
    <source>
        <dbReference type="ARBA" id="ARBA00004123"/>
    </source>
</evidence>
<dbReference type="PANTHER" id="PTHR37534">
    <property type="entry name" value="TRANSCRIPTIONAL ACTIVATOR PROTEIN UGA3"/>
    <property type="match status" value="1"/>
</dbReference>
<dbReference type="GO" id="GO:0045944">
    <property type="term" value="P:positive regulation of transcription by RNA polymerase II"/>
    <property type="evidence" value="ECO:0007669"/>
    <property type="project" value="TreeGrafter"/>
</dbReference>
<sequence length="587" mass="65477">MIANFQPSKSGSVVLSTSSQRNTPGGLMEVRVYQISWHFQSAVYAVLIDDSDSRSTYSSSPPSVVLDYPSIDTQFYDQDVLAAAPVSGLTSRASSFPPEHETLETKIVRDGLQRSPTSMSTPTDLRFQQHRRSPSRTNGSNGLHGYTGPHGYTALHGNHGFPLESLFSQSIPLTISAMPEDLSMSSDRMFLWSYFVHRSTRMFLCWDPQKDLGNESYQDPYTISLPAMAFESSPLRLAALALSAFQYGASENDERMMRYAGKLGLEASQALTRVAGSDLSSSHMLTTIVTAVFLFLLHPEFHNDVLPLARSAAACLANEGVATSVDKDCLSIAMHFLRWAEICAQCSLNMDVSLSSDEIHEAIEYKWWEISSTTSQACKDWLVHPFYGFSSRLINPLLKLARLVRRGRDLDGDVEDSDDLADDARSKFDAEVDALEELLLTCREEDLIADGGRPKENIDLLRLNDASYSAAVVLFYTRLRDLPWTAPFIRRHVKIIHDNIADIDPSSRVSLGIVFPLYVAACESVDLITRESIVSRLNTLPGYWYNRENQLVASLRAIWEYRDLNPGSTWKQWINGVPSSVANCIPV</sequence>